<dbReference type="PROSITE" id="PS50977">
    <property type="entry name" value="HTH_TETR_2"/>
    <property type="match status" value="1"/>
</dbReference>
<evidence type="ECO:0000313" key="5">
    <source>
        <dbReference type="EMBL" id="MEK8028331.1"/>
    </source>
</evidence>
<dbReference type="InterPro" id="IPR036271">
    <property type="entry name" value="Tet_transcr_reg_TetR-rel_C_sf"/>
</dbReference>
<dbReference type="SUPFAM" id="SSF46689">
    <property type="entry name" value="Homeodomain-like"/>
    <property type="match status" value="1"/>
</dbReference>
<dbReference type="PANTHER" id="PTHR30328">
    <property type="entry name" value="TRANSCRIPTIONAL REPRESSOR"/>
    <property type="match status" value="1"/>
</dbReference>
<dbReference type="InterPro" id="IPR041474">
    <property type="entry name" value="NicS_C"/>
</dbReference>
<feature type="domain" description="HTH tetR-type" evidence="4">
    <location>
        <begin position="59"/>
        <end position="119"/>
    </location>
</feature>
<evidence type="ECO:0000256" key="1">
    <source>
        <dbReference type="ARBA" id="ARBA00023125"/>
    </source>
</evidence>
<dbReference type="SUPFAM" id="SSF48498">
    <property type="entry name" value="Tetracyclin repressor-like, C-terminal domain"/>
    <property type="match status" value="1"/>
</dbReference>
<keyword evidence="6" id="KW-1185">Reference proteome</keyword>
<sequence>MNRSVHSSADAVAGPAAEPVQGAGSAVVPPPRRRGRPPKQAAALPAGDEPAGPRVHDADATIADILTVATAEFAAKGLAGARIDEIAALTRTSKRMIYYHFESKEGLYIRVLEEAYARIRRIEAELHLENLAPEVALRTLVGFTVDYQLANPDFIRLVMNENMHQGEFLQRSQVIRRLNVPAIRAVEEVYRRGVAGGVFRADIDPVDLHMSISALSFFNVSNRHTFALIFEREMTTPAAIAARRESIVEMVVRYVRP</sequence>
<proteinExistence type="predicted"/>
<evidence type="ECO:0000259" key="4">
    <source>
        <dbReference type="PROSITE" id="PS50977"/>
    </source>
</evidence>
<evidence type="ECO:0000313" key="6">
    <source>
        <dbReference type="Proteomes" id="UP001368500"/>
    </source>
</evidence>
<gene>
    <name evidence="5" type="ORF">AACH11_20415</name>
</gene>
<comment type="caution">
    <text evidence="5">The sequence shown here is derived from an EMBL/GenBank/DDBJ whole genome shotgun (WGS) entry which is preliminary data.</text>
</comment>
<feature type="DNA-binding region" description="H-T-H motif" evidence="2">
    <location>
        <begin position="82"/>
        <end position="101"/>
    </location>
</feature>
<evidence type="ECO:0000256" key="3">
    <source>
        <dbReference type="SAM" id="MobiDB-lite"/>
    </source>
</evidence>
<dbReference type="InterPro" id="IPR001647">
    <property type="entry name" value="HTH_TetR"/>
</dbReference>
<dbReference type="InterPro" id="IPR050109">
    <property type="entry name" value="HTH-type_TetR-like_transc_reg"/>
</dbReference>
<evidence type="ECO:0000256" key="2">
    <source>
        <dbReference type="PROSITE-ProRule" id="PRU00335"/>
    </source>
</evidence>
<accession>A0ABU9BEI1</accession>
<dbReference type="Proteomes" id="UP001368500">
    <property type="component" value="Unassembled WGS sequence"/>
</dbReference>
<dbReference type="Gene3D" id="1.10.357.10">
    <property type="entry name" value="Tetracycline Repressor, domain 2"/>
    <property type="match status" value="1"/>
</dbReference>
<name>A0ABU9BEI1_9BURK</name>
<protein>
    <submittedName>
        <fullName evidence="5">TetR/AcrR family transcriptional regulator</fullName>
    </submittedName>
</protein>
<dbReference type="InterPro" id="IPR009057">
    <property type="entry name" value="Homeodomain-like_sf"/>
</dbReference>
<dbReference type="Pfam" id="PF00440">
    <property type="entry name" value="TetR_N"/>
    <property type="match status" value="1"/>
</dbReference>
<dbReference type="PANTHER" id="PTHR30328:SF54">
    <property type="entry name" value="HTH-TYPE TRANSCRIPTIONAL REPRESSOR SCO4008"/>
    <property type="match status" value="1"/>
</dbReference>
<dbReference type="Pfam" id="PF17938">
    <property type="entry name" value="TetR_C_29"/>
    <property type="match status" value="1"/>
</dbReference>
<feature type="region of interest" description="Disordered" evidence="3">
    <location>
        <begin position="1"/>
        <end position="55"/>
    </location>
</feature>
<reference evidence="5 6" key="1">
    <citation type="submission" date="2024-04" db="EMBL/GenBank/DDBJ databases">
        <title>Novel species of the genus Ideonella isolated from streams.</title>
        <authorList>
            <person name="Lu H."/>
        </authorList>
    </citation>
    <scope>NUCLEOTIDE SEQUENCE [LARGE SCALE GENOMIC DNA]</scope>
    <source>
        <strain evidence="5 6">BYS139W</strain>
    </source>
</reference>
<organism evidence="5 6">
    <name type="scientific">Pseudaquabacterium rugosum</name>
    <dbReference type="NCBI Taxonomy" id="2984194"/>
    <lineage>
        <taxon>Bacteria</taxon>
        <taxon>Pseudomonadati</taxon>
        <taxon>Pseudomonadota</taxon>
        <taxon>Betaproteobacteria</taxon>
        <taxon>Burkholderiales</taxon>
        <taxon>Sphaerotilaceae</taxon>
        <taxon>Pseudaquabacterium</taxon>
    </lineage>
</organism>
<dbReference type="EMBL" id="JBBUTF010000022">
    <property type="protein sequence ID" value="MEK8028331.1"/>
    <property type="molecule type" value="Genomic_DNA"/>
</dbReference>
<dbReference type="RefSeq" id="WP_341376116.1">
    <property type="nucleotide sequence ID" value="NZ_JBBUTF010000022.1"/>
</dbReference>
<keyword evidence="1 2" id="KW-0238">DNA-binding</keyword>
<dbReference type="PRINTS" id="PR00455">
    <property type="entry name" value="HTHTETR"/>
</dbReference>